<evidence type="ECO:0000259" key="10">
    <source>
        <dbReference type="PROSITE" id="PS50928"/>
    </source>
</evidence>
<feature type="transmembrane region" description="Helical" evidence="9">
    <location>
        <begin position="265"/>
        <end position="286"/>
    </location>
</feature>
<organism evidence="11 12">
    <name type="scientific">Bradyrhizobium canariense</name>
    <dbReference type="NCBI Taxonomy" id="255045"/>
    <lineage>
        <taxon>Bacteria</taxon>
        <taxon>Pseudomonadati</taxon>
        <taxon>Pseudomonadota</taxon>
        <taxon>Alphaproteobacteria</taxon>
        <taxon>Hyphomicrobiales</taxon>
        <taxon>Nitrobacteraceae</taxon>
        <taxon>Bradyrhizobium</taxon>
    </lineage>
</organism>
<feature type="transmembrane region" description="Helical" evidence="9">
    <location>
        <begin position="101"/>
        <end position="127"/>
    </location>
</feature>
<dbReference type="PROSITE" id="PS50928">
    <property type="entry name" value="ABC_TM1"/>
    <property type="match status" value="1"/>
</dbReference>
<feature type="transmembrane region" description="Helical" evidence="9">
    <location>
        <begin position="41"/>
        <end position="61"/>
    </location>
</feature>
<dbReference type="PANTHER" id="PTHR43386:SF1">
    <property type="entry name" value="D,D-DIPEPTIDE TRANSPORT SYSTEM PERMEASE PROTEIN DDPC-RELATED"/>
    <property type="match status" value="1"/>
</dbReference>
<dbReference type="SUPFAM" id="SSF161098">
    <property type="entry name" value="MetI-like"/>
    <property type="match status" value="1"/>
</dbReference>
<keyword evidence="12" id="KW-1185">Reference proteome</keyword>
<evidence type="ECO:0000256" key="5">
    <source>
        <dbReference type="ARBA" id="ARBA00022856"/>
    </source>
</evidence>
<dbReference type="PANTHER" id="PTHR43386">
    <property type="entry name" value="OLIGOPEPTIDE TRANSPORT SYSTEM PERMEASE PROTEIN APPC"/>
    <property type="match status" value="1"/>
</dbReference>
<dbReference type="InterPro" id="IPR025966">
    <property type="entry name" value="OppC_N"/>
</dbReference>
<comment type="subcellular location">
    <subcellularLocation>
        <location evidence="1 9">Cell membrane</location>
        <topology evidence="1 9">Multi-pass membrane protein</topology>
    </subcellularLocation>
</comment>
<dbReference type="GO" id="GO:0005886">
    <property type="term" value="C:plasma membrane"/>
    <property type="evidence" value="ECO:0007669"/>
    <property type="project" value="UniProtKB-SubCell"/>
</dbReference>
<protein>
    <submittedName>
        <fullName evidence="11">Peptide/nickel transport system permease protein</fullName>
    </submittedName>
</protein>
<sequence>MMTTLDTSTPLAIETVDLPARPAASPGRVALRQFLRSPSGVIGACLLLLLILGTAIGPMLYPVDPLDLVGAPFTAPSADAWLGTDYLGRDVMAGLIYGGRATLTVGAVAALITIAIGLSVGALSGFFGGAIDTALVKVTEFFQILPPLLFAMVLVTLFGQKLTTITLAIGAVSWTSAARLTRAEFMRLRNLDFVKAARAAGAGDTHLILRVLLPNALPPVIVSATLAIGVAILFEGGLSFLGLGDPNTMSWGLMLGQNRNYVLDAWWAVTFPGAAIFLAVLAISLVGDGVNDAVNPRLRRRT</sequence>
<keyword evidence="6" id="KW-0653">Protein transport</keyword>
<keyword evidence="5" id="KW-0571">Peptide transport</keyword>
<evidence type="ECO:0000256" key="8">
    <source>
        <dbReference type="ARBA" id="ARBA00023136"/>
    </source>
</evidence>
<evidence type="ECO:0000256" key="1">
    <source>
        <dbReference type="ARBA" id="ARBA00004651"/>
    </source>
</evidence>
<evidence type="ECO:0000313" key="12">
    <source>
        <dbReference type="Proteomes" id="UP000243904"/>
    </source>
</evidence>
<dbReference type="Pfam" id="PF00528">
    <property type="entry name" value="BPD_transp_1"/>
    <property type="match status" value="1"/>
</dbReference>
<dbReference type="GO" id="GO:0055085">
    <property type="term" value="P:transmembrane transport"/>
    <property type="evidence" value="ECO:0007669"/>
    <property type="project" value="InterPro"/>
</dbReference>
<dbReference type="Gene3D" id="1.10.3720.10">
    <property type="entry name" value="MetI-like"/>
    <property type="match status" value="1"/>
</dbReference>
<feature type="transmembrane region" description="Helical" evidence="9">
    <location>
        <begin position="148"/>
        <end position="172"/>
    </location>
</feature>
<dbReference type="CDD" id="cd06261">
    <property type="entry name" value="TM_PBP2"/>
    <property type="match status" value="1"/>
</dbReference>
<keyword evidence="8 9" id="KW-0472">Membrane</keyword>
<keyword evidence="2 9" id="KW-0813">Transport</keyword>
<accession>A0A1H2B8A2</accession>
<keyword evidence="7 9" id="KW-1133">Transmembrane helix</keyword>
<dbReference type="Pfam" id="PF12911">
    <property type="entry name" value="OppC_N"/>
    <property type="match status" value="1"/>
</dbReference>
<reference evidence="12" key="1">
    <citation type="submission" date="2016-10" db="EMBL/GenBank/DDBJ databases">
        <authorList>
            <person name="Varghese N."/>
            <person name="Submissions S."/>
        </authorList>
    </citation>
    <scope>NUCLEOTIDE SEQUENCE [LARGE SCALE GENOMIC DNA]</scope>
    <source>
        <strain evidence="12">GAS369</strain>
    </source>
</reference>
<dbReference type="AlphaFoldDB" id="A0A1H2B8A2"/>
<keyword evidence="3" id="KW-1003">Cell membrane</keyword>
<evidence type="ECO:0000256" key="7">
    <source>
        <dbReference type="ARBA" id="ARBA00022989"/>
    </source>
</evidence>
<name>A0A1H2B8A2_9BRAD</name>
<dbReference type="InterPro" id="IPR000515">
    <property type="entry name" value="MetI-like"/>
</dbReference>
<evidence type="ECO:0000256" key="6">
    <source>
        <dbReference type="ARBA" id="ARBA00022927"/>
    </source>
</evidence>
<feature type="domain" description="ABC transmembrane type-1" evidence="10">
    <location>
        <begin position="99"/>
        <end position="287"/>
    </location>
</feature>
<dbReference type="GO" id="GO:0015833">
    <property type="term" value="P:peptide transport"/>
    <property type="evidence" value="ECO:0007669"/>
    <property type="project" value="UniProtKB-KW"/>
</dbReference>
<evidence type="ECO:0000256" key="4">
    <source>
        <dbReference type="ARBA" id="ARBA00022692"/>
    </source>
</evidence>
<dbReference type="GO" id="GO:0015031">
    <property type="term" value="P:protein transport"/>
    <property type="evidence" value="ECO:0007669"/>
    <property type="project" value="UniProtKB-KW"/>
</dbReference>
<dbReference type="Proteomes" id="UP000243904">
    <property type="component" value="Chromosome I"/>
</dbReference>
<evidence type="ECO:0000256" key="9">
    <source>
        <dbReference type="RuleBase" id="RU363032"/>
    </source>
</evidence>
<evidence type="ECO:0000256" key="3">
    <source>
        <dbReference type="ARBA" id="ARBA00022475"/>
    </source>
</evidence>
<dbReference type="InterPro" id="IPR035906">
    <property type="entry name" value="MetI-like_sf"/>
</dbReference>
<evidence type="ECO:0000313" key="11">
    <source>
        <dbReference type="EMBL" id="SDT54292.1"/>
    </source>
</evidence>
<feature type="transmembrane region" description="Helical" evidence="9">
    <location>
        <begin position="220"/>
        <end position="244"/>
    </location>
</feature>
<dbReference type="EMBL" id="LT629750">
    <property type="protein sequence ID" value="SDT54292.1"/>
    <property type="molecule type" value="Genomic_DNA"/>
</dbReference>
<proteinExistence type="inferred from homology"/>
<dbReference type="InterPro" id="IPR050366">
    <property type="entry name" value="BP-dependent_transpt_permease"/>
</dbReference>
<evidence type="ECO:0000256" key="2">
    <source>
        <dbReference type="ARBA" id="ARBA00022448"/>
    </source>
</evidence>
<gene>
    <name evidence="11" type="ORF">SAMN05444158_6887</name>
</gene>
<keyword evidence="4 9" id="KW-0812">Transmembrane</keyword>
<comment type="similarity">
    <text evidence="9">Belongs to the binding-protein-dependent transport system permease family.</text>
</comment>